<dbReference type="EMBL" id="MN738876">
    <property type="protein sequence ID" value="QHT29342.1"/>
    <property type="molecule type" value="Genomic_DNA"/>
</dbReference>
<dbReference type="SUPFAM" id="SSF52949">
    <property type="entry name" value="Macro domain-like"/>
    <property type="match status" value="1"/>
</dbReference>
<sequence>MNFLFTNDKQKMLRTVAGNLLEAKEDYIVHQCNCYTVTSHGLSKTIADCFPWANHYATRRRLGRRNLAIEEDRDKFGSIKVIQGPNGGGVVCLFAQLCPGKPGHYHSYPNWQIDTKEERLAKFKSCLRKLGRFCQQGEDITVAFPYKIGCGLAGGDWNQYFDAIKHFVEKYNIDATIYKL</sequence>
<evidence type="ECO:0000313" key="1">
    <source>
        <dbReference type="EMBL" id="QHT29342.1"/>
    </source>
</evidence>
<dbReference type="GO" id="GO:0140291">
    <property type="term" value="P:peptidyl-glutamate ADP-deribosylation"/>
    <property type="evidence" value="ECO:0007669"/>
    <property type="project" value="TreeGrafter"/>
</dbReference>
<accession>A0A6C0EKS2</accession>
<reference evidence="1" key="1">
    <citation type="journal article" date="2020" name="Nature">
        <title>Giant virus diversity and host interactions through global metagenomics.</title>
        <authorList>
            <person name="Schulz F."/>
            <person name="Roux S."/>
            <person name="Paez-Espino D."/>
            <person name="Jungbluth S."/>
            <person name="Walsh D.A."/>
            <person name="Denef V.J."/>
            <person name="McMahon K.D."/>
            <person name="Konstantinidis K.T."/>
            <person name="Eloe-Fadrosh E.A."/>
            <person name="Kyrpides N.C."/>
            <person name="Woyke T."/>
        </authorList>
    </citation>
    <scope>NUCLEOTIDE SEQUENCE</scope>
    <source>
        <strain evidence="1">GVMAG-M-3300005589-24</strain>
    </source>
</reference>
<name>A0A6C0EKS2_9ZZZZ</name>
<dbReference type="InterPro" id="IPR043472">
    <property type="entry name" value="Macro_dom-like"/>
</dbReference>
<dbReference type="PANTHER" id="PTHR12521">
    <property type="entry name" value="PROTEIN C6ORF130"/>
    <property type="match status" value="1"/>
</dbReference>
<proteinExistence type="predicted"/>
<organism evidence="1">
    <name type="scientific">viral metagenome</name>
    <dbReference type="NCBI Taxonomy" id="1070528"/>
    <lineage>
        <taxon>unclassified sequences</taxon>
        <taxon>metagenomes</taxon>
        <taxon>organismal metagenomes</taxon>
    </lineage>
</organism>
<dbReference type="AlphaFoldDB" id="A0A6C0EKS2"/>
<dbReference type="Gene3D" id="3.40.220.10">
    <property type="entry name" value="Leucine Aminopeptidase, subunit E, domain 1"/>
    <property type="match status" value="1"/>
</dbReference>
<protein>
    <recommendedName>
        <fullName evidence="2">Macro domain-containing protein</fullName>
    </recommendedName>
</protein>
<dbReference type="PANTHER" id="PTHR12521:SF0">
    <property type="entry name" value="ADP-RIBOSE GLYCOHYDROLASE OARD1"/>
    <property type="match status" value="1"/>
</dbReference>
<evidence type="ECO:0008006" key="2">
    <source>
        <dbReference type="Google" id="ProtNLM"/>
    </source>
</evidence>
<dbReference type="InterPro" id="IPR050892">
    <property type="entry name" value="ADP-ribose_metab_enzymes"/>
</dbReference>